<dbReference type="Proteomes" id="UP001597062">
    <property type="component" value="Unassembled WGS sequence"/>
</dbReference>
<name>A0ABW3JUP8_9FLAO</name>
<proteinExistence type="predicted"/>
<dbReference type="Pfam" id="PF03544">
    <property type="entry name" value="TonB_C"/>
    <property type="match status" value="1"/>
</dbReference>
<comment type="caution">
    <text evidence="2">The sequence shown here is derived from an EMBL/GenBank/DDBJ whole genome shotgun (WGS) entry which is preliminary data.</text>
</comment>
<dbReference type="SUPFAM" id="SSF74653">
    <property type="entry name" value="TolA/TonB C-terminal domain"/>
    <property type="match status" value="1"/>
</dbReference>
<evidence type="ECO:0000313" key="2">
    <source>
        <dbReference type="EMBL" id="MFD0993896.1"/>
    </source>
</evidence>
<dbReference type="InterPro" id="IPR037682">
    <property type="entry name" value="TonB_C"/>
</dbReference>
<evidence type="ECO:0000313" key="3">
    <source>
        <dbReference type="Proteomes" id="UP001597062"/>
    </source>
</evidence>
<gene>
    <name evidence="2" type="ORF">ACFQ1U_11830</name>
</gene>
<reference evidence="3" key="1">
    <citation type="journal article" date="2019" name="Int. J. Syst. Evol. Microbiol.">
        <title>The Global Catalogue of Microorganisms (GCM) 10K type strain sequencing project: providing services to taxonomists for standard genome sequencing and annotation.</title>
        <authorList>
            <consortium name="The Broad Institute Genomics Platform"/>
            <consortium name="The Broad Institute Genome Sequencing Center for Infectious Disease"/>
            <person name="Wu L."/>
            <person name="Ma J."/>
        </authorList>
    </citation>
    <scope>NUCLEOTIDE SEQUENCE [LARGE SCALE GENOMIC DNA]</scope>
    <source>
        <strain evidence="3">CCUG 60527</strain>
    </source>
</reference>
<evidence type="ECO:0000259" key="1">
    <source>
        <dbReference type="Pfam" id="PF03544"/>
    </source>
</evidence>
<dbReference type="RefSeq" id="WP_386108618.1">
    <property type="nucleotide sequence ID" value="NZ_JBHTJR010000051.1"/>
</dbReference>
<accession>A0ABW3JUP8</accession>
<organism evidence="2 3">
    <name type="scientific">Tenacibaculum geojense</name>
    <dbReference type="NCBI Taxonomy" id="915352"/>
    <lineage>
        <taxon>Bacteria</taxon>
        <taxon>Pseudomonadati</taxon>
        <taxon>Bacteroidota</taxon>
        <taxon>Flavobacteriia</taxon>
        <taxon>Flavobacteriales</taxon>
        <taxon>Flavobacteriaceae</taxon>
        <taxon>Tenacibaculum</taxon>
    </lineage>
</organism>
<keyword evidence="3" id="KW-1185">Reference proteome</keyword>
<dbReference type="Gene3D" id="3.30.1150.10">
    <property type="match status" value="1"/>
</dbReference>
<feature type="domain" description="TonB C-terminal" evidence="1">
    <location>
        <begin position="193"/>
        <end position="250"/>
    </location>
</feature>
<sequence length="253" mass="28784">MKNVKKNPNLQLEKFSNLFMQIGLVLVLFVVYISLEYASEIVAIPTLESDSKVVKKIDFDKPFDFDIEKPKPKHKPKDVQPKIKQTLADKVDIVDNTDVTKETVIDVTPEKTNDLDEFLQSHTMKEDDFINPDDEPTSFNSVQVIPIFKGCEGLSKEASKKCFDTKMKRLVQRYFDASIAEDLGLSPGKKRIFTEFIIDKDGNVSVSRINAPHKALEKEAIKIVSKIPQFTPGEQNGKKVKVKYMLPITFMVE</sequence>
<protein>
    <submittedName>
        <fullName evidence="2">Energy transducer TonB</fullName>
    </submittedName>
</protein>
<dbReference type="EMBL" id="JBHTJR010000051">
    <property type="protein sequence ID" value="MFD0993896.1"/>
    <property type="molecule type" value="Genomic_DNA"/>
</dbReference>